<accession>A0A0C2VJ71</accession>
<dbReference type="Proteomes" id="UP000031950">
    <property type="component" value="Unassembled WGS sequence"/>
</dbReference>
<comment type="caution">
    <text evidence="2">The sequence shown here is derived from an EMBL/GenBank/DDBJ whole genome shotgun (WGS) entry which is preliminary data.</text>
</comment>
<dbReference type="Pfam" id="PF10966">
    <property type="entry name" value="DUF2768"/>
    <property type="match status" value="1"/>
</dbReference>
<reference evidence="2 3" key="1">
    <citation type="submission" date="2015-01" db="EMBL/GenBank/DDBJ databases">
        <title>Genome sequence of Jeotgalibacillus alimentarius.</title>
        <authorList>
            <person name="Goh K.M."/>
            <person name="Chan K.-G."/>
            <person name="Yaakop A.S."/>
            <person name="Ee R."/>
            <person name="Gan H.M."/>
            <person name="Chan C.S."/>
        </authorList>
    </citation>
    <scope>NUCLEOTIDE SEQUENCE [LARGE SCALE GENOMIC DNA]</scope>
    <source>
        <strain evidence="2 3">YKJ-13</strain>
    </source>
</reference>
<name>A0A0C2VJ71_9BACL</name>
<keyword evidence="1" id="KW-0812">Transmembrane</keyword>
<keyword evidence="1" id="KW-0472">Membrane</keyword>
<protein>
    <recommendedName>
        <fullName evidence="4">NAD(FAD)-dependent dehydrogenase</fullName>
    </recommendedName>
</protein>
<feature type="transmembrane region" description="Helical" evidence="1">
    <location>
        <begin position="38"/>
        <end position="60"/>
    </location>
</feature>
<evidence type="ECO:0000313" key="3">
    <source>
        <dbReference type="Proteomes" id="UP000031950"/>
    </source>
</evidence>
<dbReference type="RefSeq" id="WP_041122712.1">
    <property type="nucleotide sequence ID" value="NZ_JXRQ01000018.1"/>
</dbReference>
<evidence type="ECO:0008006" key="4">
    <source>
        <dbReference type="Google" id="ProtNLM"/>
    </source>
</evidence>
<keyword evidence="1" id="KW-1133">Transmembrane helix</keyword>
<dbReference type="AlphaFoldDB" id="A0A0C2VJ71"/>
<organism evidence="2 3">
    <name type="scientific">Jeotgalibacillus alimentarius</name>
    <dbReference type="NCBI Taxonomy" id="135826"/>
    <lineage>
        <taxon>Bacteria</taxon>
        <taxon>Bacillati</taxon>
        <taxon>Bacillota</taxon>
        <taxon>Bacilli</taxon>
        <taxon>Bacillales</taxon>
        <taxon>Caryophanaceae</taxon>
        <taxon>Jeotgalibacillus</taxon>
    </lineage>
</organism>
<keyword evidence="3" id="KW-1185">Reference proteome</keyword>
<dbReference type="STRING" id="135826.KP77_21530"/>
<feature type="transmembrane region" description="Helical" evidence="1">
    <location>
        <begin position="6"/>
        <end position="26"/>
    </location>
</feature>
<proteinExistence type="predicted"/>
<dbReference type="PATRIC" id="fig|135826.4.peg.2147"/>
<dbReference type="OrthoDB" id="2476435at2"/>
<evidence type="ECO:0000256" key="1">
    <source>
        <dbReference type="SAM" id="Phobius"/>
    </source>
</evidence>
<gene>
    <name evidence="2" type="ORF">KP77_21530</name>
</gene>
<dbReference type="InterPro" id="IPR020076">
    <property type="entry name" value="DUF2768"/>
</dbReference>
<evidence type="ECO:0000313" key="2">
    <source>
        <dbReference type="EMBL" id="KIL48942.1"/>
    </source>
</evidence>
<sequence length="67" mass="7638">MDALTKMWISFGSMGFMFLAIIIIYFSRYKISNKVLKFITAFAAYIFMILAGLIMLWVVLSGPTMEA</sequence>
<dbReference type="EMBL" id="JXRQ01000018">
    <property type="protein sequence ID" value="KIL48942.1"/>
    <property type="molecule type" value="Genomic_DNA"/>
</dbReference>